<proteinExistence type="predicted"/>
<sequence length="120" mass="14097">MIENNTPETETPKIMDKSFEELEKSVNTIVEEDNLLNNIENDFNQYLQLSTQVIKGKDLTIENLKKVVETQCKKNEAQQKEISRLKEEVTSNRESMSITRSRLIELQNQVKNYLHIIKEK</sequence>
<keyword evidence="1" id="KW-0175">Coiled coil</keyword>
<protein>
    <submittedName>
        <fullName evidence="2">Uncharacterized protein</fullName>
    </submittedName>
</protein>
<keyword evidence="2" id="KW-0614">Plasmid</keyword>
<dbReference type="Proteomes" id="UP000191806">
    <property type="component" value="Plasmid pJM1A"/>
</dbReference>
<dbReference type="RefSeq" id="WP_063280824.1">
    <property type="nucleotide sequence ID" value="NZ_CP016746.2"/>
</dbReference>
<feature type="coiled-coil region" evidence="1">
    <location>
        <begin position="61"/>
        <end position="95"/>
    </location>
</feature>
<geneLocation type="plasmid" evidence="3">
    <name>pmpjm1</name>
</geneLocation>
<gene>
    <name evidence="2" type="ORF">LLJM1_04485</name>
</gene>
<evidence type="ECO:0000313" key="2">
    <source>
        <dbReference type="EMBL" id="ARE27240.1"/>
    </source>
</evidence>
<dbReference type="AlphaFoldDB" id="A0A1V0PDC3"/>
<reference evidence="2 3" key="1">
    <citation type="journal article" date="2017" name="BMC Genomics">
        <title>Comparative and functional genomics of the Lactococcus lactis taxon; insights into evolution and niche adaptation.</title>
        <authorList>
            <person name="Kelleher P."/>
            <person name="Bottacini F."/>
            <person name="Mahony J."/>
            <person name="Kilcawley K.N."/>
            <person name="van Sinderen D."/>
        </authorList>
    </citation>
    <scope>NUCLEOTIDE SEQUENCE [LARGE SCALE GENOMIC DNA]</scope>
    <source>
        <strain evidence="2 3">JM1</strain>
        <plasmid evidence="3">pmpjm1</plasmid>
    </source>
</reference>
<accession>A0A1V0PDC3</accession>
<evidence type="ECO:0000256" key="1">
    <source>
        <dbReference type="SAM" id="Coils"/>
    </source>
</evidence>
<dbReference type="EMBL" id="CP016746">
    <property type="protein sequence ID" value="ARE27240.1"/>
    <property type="molecule type" value="Genomic_DNA"/>
</dbReference>
<name>A0A1V0PDC3_LACLC</name>
<organism evidence="2 3">
    <name type="scientific">Lactococcus lactis subsp. cremoris</name>
    <name type="common">Streptococcus cremoris</name>
    <dbReference type="NCBI Taxonomy" id="1359"/>
    <lineage>
        <taxon>Bacteria</taxon>
        <taxon>Bacillati</taxon>
        <taxon>Bacillota</taxon>
        <taxon>Bacilli</taxon>
        <taxon>Lactobacillales</taxon>
        <taxon>Streptococcaceae</taxon>
        <taxon>Lactococcus</taxon>
    </lineage>
</organism>
<evidence type="ECO:0000313" key="3">
    <source>
        <dbReference type="Proteomes" id="UP000191806"/>
    </source>
</evidence>